<protein>
    <submittedName>
        <fullName evidence="2">Cyclodeaminase/cyclohydrolase family protein</fullName>
    </submittedName>
</protein>
<gene>
    <name evidence="2" type="ORF">EGH23_22935</name>
</gene>
<keyword evidence="3" id="KW-1185">Reference proteome</keyword>
<evidence type="ECO:0000313" key="3">
    <source>
        <dbReference type="Proteomes" id="UP001430455"/>
    </source>
</evidence>
<dbReference type="InterPro" id="IPR036178">
    <property type="entry name" value="Formintransfe-cycloase-like_sf"/>
</dbReference>
<accession>A0AAW4PK36</accession>
<evidence type="ECO:0000259" key="1">
    <source>
        <dbReference type="Pfam" id="PF04961"/>
    </source>
</evidence>
<reference evidence="2 3" key="1">
    <citation type="submission" date="2021-06" db="EMBL/GenBank/DDBJ databases">
        <title>Halomicroarcula sp. a new haloarchaeum isolated from saline soil.</title>
        <authorList>
            <person name="Duran-Viseras A."/>
            <person name="Sanchez-Porro C."/>
            <person name="Ventosa A."/>
        </authorList>
    </citation>
    <scope>NUCLEOTIDE SEQUENCE [LARGE SCALE GENOMIC DNA]</scope>
    <source>
        <strain evidence="2 3">F27</strain>
    </source>
</reference>
<feature type="domain" description="Cyclodeaminase/cyclohydrolase" evidence="1">
    <location>
        <begin position="10"/>
        <end position="176"/>
    </location>
</feature>
<dbReference type="EMBL" id="RKLT01000026">
    <property type="protein sequence ID" value="MBX0297730.1"/>
    <property type="molecule type" value="Genomic_DNA"/>
</dbReference>
<dbReference type="Proteomes" id="UP001430455">
    <property type="component" value="Unassembled WGS sequence"/>
</dbReference>
<dbReference type="RefSeq" id="WP_220582317.1">
    <property type="nucleotide sequence ID" value="NZ_RKLT01000026.1"/>
</dbReference>
<dbReference type="Pfam" id="PF04961">
    <property type="entry name" value="FTCD_C"/>
    <property type="match status" value="1"/>
</dbReference>
<sequence length="197" mass="19917">MPDDRIADRTIDSFLSGVAASAVAPSAGAVAAVTGSMGAALCEMVAIHTSDPTASLADARHGLAADRERLLDLADEDAAAVDTVQTAFEDGSDADHPQAALQRATAVPLRIAEACATVVEHAVAVAEEGTRNAVVDVAVGARIARTALSSAATIVRENLDLVDSDSFVTDARRRLDDAEEAADAALEAVAAGTGVQG</sequence>
<organism evidence="2 3">
    <name type="scientific">Haloarcula nitratireducens</name>
    <dbReference type="NCBI Taxonomy" id="2487749"/>
    <lineage>
        <taxon>Archaea</taxon>
        <taxon>Methanobacteriati</taxon>
        <taxon>Methanobacteriota</taxon>
        <taxon>Stenosarchaea group</taxon>
        <taxon>Halobacteria</taxon>
        <taxon>Halobacteriales</taxon>
        <taxon>Haloarculaceae</taxon>
        <taxon>Haloarcula</taxon>
    </lineage>
</organism>
<evidence type="ECO:0000313" key="2">
    <source>
        <dbReference type="EMBL" id="MBX0297730.1"/>
    </source>
</evidence>
<proteinExistence type="predicted"/>
<dbReference type="InterPro" id="IPR007044">
    <property type="entry name" value="Cyclodeamin/CycHdrlase"/>
</dbReference>
<comment type="caution">
    <text evidence="2">The sequence shown here is derived from an EMBL/GenBank/DDBJ whole genome shotgun (WGS) entry which is preliminary data.</text>
</comment>
<name>A0AAW4PK36_9EURY</name>
<dbReference type="Gene3D" id="1.20.120.680">
    <property type="entry name" value="Formiminotetrahydrofolate cyclodeaminase monomer, up-and-down helical bundle"/>
    <property type="match status" value="1"/>
</dbReference>
<dbReference type="GO" id="GO:0003824">
    <property type="term" value="F:catalytic activity"/>
    <property type="evidence" value="ECO:0007669"/>
    <property type="project" value="InterPro"/>
</dbReference>
<dbReference type="SUPFAM" id="SSF101262">
    <property type="entry name" value="Methenyltetrahydrofolate cyclohydrolase-like"/>
    <property type="match status" value="1"/>
</dbReference>
<dbReference type="AlphaFoldDB" id="A0AAW4PK36"/>